<comment type="caution">
    <text evidence="1">The sequence shown here is derived from an EMBL/GenBank/DDBJ whole genome shotgun (WGS) entry which is preliminary data.</text>
</comment>
<dbReference type="EMBL" id="CAJMWT010000905">
    <property type="protein sequence ID" value="CAE6362718.1"/>
    <property type="molecule type" value="Genomic_DNA"/>
</dbReference>
<evidence type="ECO:0000313" key="2">
    <source>
        <dbReference type="Proteomes" id="UP000663843"/>
    </source>
</evidence>
<dbReference type="AlphaFoldDB" id="A0A8H2WCD7"/>
<accession>A0A8H2WCD7</accession>
<evidence type="ECO:0008006" key="3">
    <source>
        <dbReference type="Google" id="ProtNLM"/>
    </source>
</evidence>
<organism evidence="1 2">
    <name type="scientific">Rhizoctonia solani</name>
    <dbReference type="NCBI Taxonomy" id="456999"/>
    <lineage>
        <taxon>Eukaryota</taxon>
        <taxon>Fungi</taxon>
        <taxon>Dikarya</taxon>
        <taxon>Basidiomycota</taxon>
        <taxon>Agaricomycotina</taxon>
        <taxon>Agaricomycetes</taxon>
        <taxon>Cantharellales</taxon>
        <taxon>Ceratobasidiaceae</taxon>
        <taxon>Rhizoctonia</taxon>
    </lineage>
</organism>
<feature type="non-terminal residue" evidence="1">
    <location>
        <position position="1"/>
    </location>
</feature>
<reference evidence="1" key="1">
    <citation type="submission" date="2021-01" db="EMBL/GenBank/DDBJ databases">
        <authorList>
            <person name="Kaushik A."/>
        </authorList>
    </citation>
    <scope>NUCLEOTIDE SEQUENCE</scope>
    <source>
        <strain evidence="1">AG2-2IIIB</strain>
    </source>
</reference>
<proteinExistence type="predicted"/>
<dbReference type="Proteomes" id="UP000663843">
    <property type="component" value="Unassembled WGS sequence"/>
</dbReference>
<evidence type="ECO:0000313" key="1">
    <source>
        <dbReference type="EMBL" id="CAE6362718.1"/>
    </source>
</evidence>
<protein>
    <recommendedName>
        <fullName evidence="3">F-box domain-containing protein</fullName>
    </recommendedName>
</protein>
<dbReference type="OrthoDB" id="3252786at2759"/>
<sequence length="551" mass="63151">AMAVWHHIIPKIKFQMHATTASLQDLAAELVIRILYFCDDYQSIVRFSGVSRRYSCLVKNSVTLQLRIELDANEMEIIGDSTYDYPDLLQRLRRYRDVWIDPKPSKTKHKSAPKVFYPHLQLIPNEGMLRVNSEWFHLNTLEPLPIGSTNIEEYAFDKEQDLSVQIPVKSPFNFDWTIHIHLQSIVSGSPHLLAQHSVLQVTVDPRLLFITKPCQLMRNILVVIFNYTSRSRLSPDIVVWDWRSGNLLYRIVPPVVGHCEAAFLDGSHLVVFATAPTEYYDQQRSPTLLIYSIAPPSWSPDQTGPNFWLRTIPNHTPSLRLEFPELLESALIFKPDVRSRLLYSNGIGQQVLSQLAYTSAITLRLHLSMHQGKRNFIVFISGSKLREYLRQGRSGTMQWDEWGEGTTRWLENVSYDVSSTPGPRYLDISRSKSSRVATLSLFNFHMPSMRRQLSQISLETNAYKQARLATRMKLIDSDNPSIVDIFKRQIVSRLPYTVVTKGWDTPFCSSWVADGEYIVGVEPRLYISVYKLHNQADANVSHGVSIPSGSD</sequence>
<gene>
    <name evidence="1" type="ORF">RDB_LOCUS13202</name>
</gene>
<name>A0A8H2WCD7_9AGAM</name>